<accession>A0A450T2V0</accession>
<organism evidence="2">
    <name type="scientific">Candidatus Kentrum sp. DK</name>
    <dbReference type="NCBI Taxonomy" id="2126562"/>
    <lineage>
        <taxon>Bacteria</taxon>
        <taxon>Pseudomonadati</taxon>
        <taxon>Pseudomonadota</taxon>
        <taxon>Gammaproteobacteria</taxon>
        <taxon>Candidatus Kentrum</taxon>
    </lineage>
</organism>
<dbReference type="EMBL" id="CAADEX010000095">
    <property type="protein sequence ID" value="VFJ60799.1"/>
    <property type="molecule type" value="Genomic_DNA"/>
</dbReference>
<reference evidence="2" key="1">
    <citation type="submission" date="2019-02" db="EMBL/GenBank/DDBJ databases">
        <authorList>
            <person name="Gruber-Vodicka R. H."/>
            <person name="Seah K. B. B."/>
        </authorList>
    </citation>
    <scope>NUCLEOTIDE SEQUENCE</scope>
    <source>
        <strain evidence="2">BECK_DK47</strain>
    </source>
</reference>
<sequence length="89" mass="10076">MTRRSSGLSNKRINCGSFLAQFILIRYPGQSTHKGRYRNESDDMVGCYDPSQIISWSDHQASLPQKEGESRLEGENGNEFANMPCPYDT</sequence>
<name>A0A450T2V0_9GAMM</name>
<feature type="region of interest" description="Disordered" evidence="1">
    <location>
        <begin position="59"/>
        <end position="89"/>
    </location>
</feature>
<gene>
    <name evidence="2" type="ORF">BECKDK2373B_GA0170837_109515</name>
</gene>
<evidence type="ECO:0000313" key="2">
    <source>
        <dbReference type="EMBL" id="VFJ60799.1"/>
    </source>
</evidence>
<dbReference type="AlphaFoldDB" id="A0A450T2V0"/>
<evidence type="ECO:0000256" key="1">
    <source>
        <dbReference type="SAM" id="MobiDB-lite"/>
    </source>
</evidence>
<protein>
    <submittedName>
        <fullName evidence="2">Uncharacterized protein</fullName>
    </submittedName>
</protein>
<proteinExistence type="predicted"/>